<gene>
    <name evidence="1" type="ORF">GGR17_003072</name>
</gene>
<dbReference type="InterPro" id="IPR038282">
    <property type="entry name" value="DUF2267_sf"/>
</dbReference>
<evidence type="ECO:0000313" key="1">
    <source>
        <dbReference type="EMBL" id="MBB4023250.1"/>
    </source>
</evidence>
<dbReference type="Pfam" id="PF10025">
    <property type="entry name" value="DUF2267"/>
    <property type="match status" value="1"/>
</dbReference>
<name>A0A840CDG9_9RHOB</name>
<dbReference type="EMBL" id="JACIEQ010000004">
    <property type="protein sequence ID" value="MBB4023250.1"/>
    <property type="molecule type" value="Genomic_DNA"/>
</dbReference>
<reference evidence="1" key="1">
    <citation type="submission" date="2020-08" db="EMBL/GenBank/DDBJ databases">
        <title>Genomic Encyclopedia of Type Strains, Phase IV (KMG-IV): sequencing the most valuable type-strain genomes for metagenomic binning, comparative biology and taxonomic classification.</title>
        <authorList>
            <person name="Goeker M."/>
        </authorList>
    </citation>
    <scope>NUCLEOTIDE SEQUENCE [LARGE SCALE GENOMIC DNA]</scope>
    <source>
        <strain evidence="1">DSM 105040</strain>
    </source>
</reference>
<dbReference type="InterPro" id="IPR018727">
    <property type="entry name" value="DUF2267"/>
</dbReference>
<accession>A0A840CDG9</accession>
<protein>
    <submittedName>
        <fullName evidence="1">Uncharacterized protein (DUF2267 family)</fullName>
    </submittedName>
</protein>
<dbReference type="Proteomes" id="UP000585681">
    <property type="component" value="Unassembled WGS sequence"/>
</dbReference>
<dbReference type="Gene3D" id="1.10.490.110">
    <property type="entry name" value="Uncharacterized conserved protein DUF2267"/>
    <property type="match status" value="1"/>
</dbReference>
<dbReference type="RefSeq" id="WP_054539152.1">
    <property type="nucleotide sequence ID" value="NZ_JACIEQ010000004.1"/>
</dbReference>
<evidence type="ECO:0000313" key="2">
    <source>
        <dbReference type="Proteomes" id="UP000585681"/>
    </source>
</evidence>
<dbReference type="AlphaFoldDB" id="A0A840CDG9"/>
<keyword evidence="2" id="KW-1185">Reference proteome</keyword>
<comment type="caution">
    <text evidence="1">The sequence shown here is derived from an EMBL/GenBank/DDBJ whole genome shotgun (WGS) entry which is preliminary data.</text>
</comment>
<organism evidence="1 2">
    <name type="scientific">Actibacterium naphthalenivorans</name>
    <dbReference type="NCBI Taxonomy" id="1614693"/>
    <lineage>
        <taxon>Bacteria</taxon>
        <taxon>Pseudomonadati</taxon>
        <taxon>Pseudomonadota</taxon>
        <taxon>Alphaproteobacteria</taxon>
        <taxon>Rhodobacterales</taxon>
        <taxon>Roseobacteraceae</taxon>
        <taxon>Actibacterium</taxon>
    </lineage>
</organism>
<proteinExistence type="predicted"/>
<sequence>MSALGLKIIDESVQAANSWINDLDDLTGWGHKQRSYRLLRAVIHVIRDHLNVDEAAQFGAQLPVLIRGIYYEGWNPSKTPVTERSRDGFIERVQAAFRTDPMGDAPEAIAAVMTLLDARISAGEMEDVRGTFTRQIRTLFPDA</sequence>